<dbReference type="KEGG" id="bhu:bhn_I0077"/>
<name>A0A1D9NXY1_9FIRM</name>
<dbReference type="InterPro" id="IPR024042">
    <property type="entry name" value="TM1646-like_dom_sf"/>
</dbReference>
<dbReference type="Pfam" id="PF03885">
    <property type="entry name" value="DUF327"/>
    <property type="match status" value="1"/>
</dbReference>
<dbReference type="SUPFAM" id="SSF158397">
    <property type="entry name" value="TM1646-like"/>
    <property type="match status" value="1"/>
</dbReference>
<evidence type="ECO:0008006" key="3">
    <source>
        <dbReference type="Google" id="ProtNLM"/>
    </source>
</evidence>
<reference evidence="2" key="1">
    <citation type="submission" date="2016-10" db="EMBL/GenBank/DDBJ databases">
        <title>The complete genome sequence of the rumen bacterium Butyrivibrio hungatei MB2003.</title>
        <authorList>
            <person name="Palevich N."/>
            <person name="Kelly W.J."/>
            <person name="Leahy S.C."/>
            <person name="Altermann E."/>
            <person name="Rakonjac J."/>
            <person name="Attwood G.T."/>
        </authorList>
    </citation>
    <scope>NUCLEOTIDE SEQUENCE [LARGE SCALE GENOMIC DNA]</scope>
    <source>
        <strain evidence="2">MB2003</strain>
    </source>
</reference>
<evidence type="ECO:0000313" key="1">
    <source>
        <dbReference type="EMBL" id="AOZ95113.1"/>
    </source>
</evidence>
<dbReference type="InterPro" id="IPR005585">
    <property type="entry name" value="DUF327"/>
</dbReference>
<dbReference type="Gene3D" id="1.20.120.490">
    <property type="entry name" value="Hypothetical protein TM1646-like domain"/>
    <property type="match status" value="1"/>
</dbReference>
<gene>
    <name evidence="1" type="ORF">bhn_I0077</name>
</gene>
<sequence length="146" mass="16870">MDIKINNVVQPTQTAAPEQVQEANGDFKFVLTSKLEDTNLAERLNLMMQDIVQQGERISKRNDIKDMQRYRVLIKDFLNEVVTRSHAFSRENFLDRKGRHRVYGIIRQVDDELDALAKELVKDEKDNIGILAKIGQIEGLLLDIFT</sequence>
<dbReference type="AlphaFoldDB" id="A0A1D9NXY1"/>
<dbReference type="OrthoDB" id="1680946at2"/>
<organism evidence="1 2">
    <name type="scientific">Butyrivibrio hungatei</name>
    <dbReference type="NCBI Taxonomy" id="185008"/>
    <lineage>
        <taxon>Bacteria</taxon>
        <taxon>Bacillati</taxon>
        <taxon>Bacillota</taxon>
        <taxon>Clostridia</taxon>
        <taxon>Lachnospirales</taxon>
        <taxon>Lachnospiraceae</taxon>
        <taxon>Butyrivibrio</taxon>
    </lineage>
</organism>
<proteinExistence type="predicted"/>
<dbReference type="RefSeq" id="WP_071174932.1">
    <property type="nucleotide sequence ID" value="NZ_CP017831.1"/>
</dbReference>
<accession>A0A1D9NXY1</accession>
<evidence type="ECO:0000313" key="2">
    <source>
        <dbReference type="Proteomes" id="UP000179284"/>
    </source>
</evidence>
<dbReference type="EMBL" id="CP017831">
    <property type="protein sequence ID" value="AOZ95113.1"/>
    <property type="molecule type" value="Genomic_DNA"/>
</dbReference>
<dbReference type="Proteomes" id="UP000179284">
    <property type="component" value="Chromosome I"/>
</dbReference>
<keyword evidence="2" id="KW-1185">Reference proteome</keyword>
<protein>
    <recommendedName>
        <fullName evidence="3">DUF327 domain-containing protein</fullName>
    </recommendedName>
</protein>